<dbReference type="InterPro" id="IPR020843">
    <property type="entry name" value="ER"/>
</dbReference>
<sequence>MNAVQIREFGLDTDSYLYGESVPDPVCGPDEVMIRVRYGALNRLDDWVRIGWPGIGLALPHIPGSDFCGEIVEVGSQVAGWKSGQWVTANNGIWCGRCVRCHEGRHNLCDSFGILGESVPGVMAEYAAVPARNLIAIPAGFNLQAAAAASLTYLTAWHSLIEVGRLQPGEQVLVVGAGGGVNVAAQQIARFRGARVLVLASSAAKAARAMEEGADWSLDISGEPRWTRSVRAASGQGGVDMVVDNVGSATFALSMGALVKGGRIVTVGGTSGYDAQIPVNRLFMNHLSLRGSTMGTQADYEQVMRLVFEGSLNPVVDRVLGARGYGAAIRHLCSGTSYGKVLVDLHDWREWTDG</sequence>
<dbReference type="Pfam" id="PF08240">
    <property type="entry name" value="ADH_N"/>
    <property type="match status" value="1"/>
</dbReference>
<dbReference type="GO" id="GO:0016491">
    <property type="term" value="F:oxidoreductase activity"/>
    <property type="evidence" value="ECO:0007669"/>
    <property type="project" value="InterPro"/>
</dbReference>
<reference evidence="2" key="1">
    <citation type="submission" date="2019-09" db="EMBL/GenBank/DDBJ databases">
        <title>Characterisation of the sponge microbiome using genome-centric metagenomics.</title>
        <authorList>
            <person name="Engelberts J.P."/>
            <person name="Robbins S.J."/>
            <person name="De Goeij J.M."/>
            <person name="Aranda M."/>
            <person name="Bell S.C."/>
            <person name="Webster N.S."/>
        </authorList>
    </citation>
    <scope>NUCLEOTIDE SEQUENCE</scope>
    <source>
        <strain evidence="2">SB0662_bin_9</strain>
    </source>
</reference>
<dbReference type="Gene3D" id="3.90.180.10">
    <property type="entry name" value="Medium-chain alcohol dehydrogenases, catalytic domain"/>
    <property type="match status" value="1"/>
</dbReference>
<organism evidence="2">
    <name type="scientific">Caldilineaceae bacterium SB0662_bin_9</name>
    <dbReference type="NCBI Taxonomy" id="2605258"/>
    <lineage>
        <taxon>Bacteria</taxon>
        <taxon>Bacillati</taxon>
        <taxon>Chloroflexota</taxon>
        <taxon>Caldilineae</taxon>
        <taxon>Caldilineales</taxon>
        <taxon>Caldilineaceae</taxon>
    </lineage>
</organism>
<evidence type="ECO:0000259" key="1">
    <source>
        <dbReference type="SMART" id="SM00829"/>
    </source>
</evidence>
<dbReference type="AlphaFoldDB" id="A0A6B1DVX0"/>
<accession>A0A6B1DVX0</accession>
<dbReference type="SUPFAM" id="SSF50129">
    <property type="entry name" value="GroES-like"/>
    <property type="match status" value="1"/>
</dbReference>
<dbReference type="SMART" id="SM00829">
    <property type="entry name" value="PKS_ER"/>
    <property type="match status" value="1"/>
</dbReference>
<evidence type="ECO:0000313" key="2">
    <source>
        <dbReference type="EMBL" id="MYD91491.1"/>
    </source>
</evidence>
<protein>
    <submittedName>
        <fullName evidence="2">Zinc-binding dehydrogenase</fullName>
    </submittedName>
</protein>
<feature type="domain" description="Enoyl reductase (ER)" evidence="1">
    <location>
        <begin position="10"/>
        <end position="343"/>
    </location>
</feature>
<dbReference type="InterPro" id="IPR011032">
    <property type="entry name" value="GroES-like_sf"/>
</dbReference>
<dbReference type="PANTHER" id="PTHR45033:SF3">
    <property type="entry name" value="DEHYDROGENASE, PUTATIVE (AFU_ORTHOLOGUE AFUA_2G13270)-RELATED"/>
    <property type="match status" value="1"/>
</dbReference>
<dbReference type="InterPro" id="IPR013154">
    <property type="entry name" value="ADH-like_N"/>
</dbReference>
<dbReference type="InterPro" id="IPR013149">
    <property type="entry name" value="ADH-like_C"/>
</dbReference>
<dbReference type="Gene3D" id="3.40.50.720">
    <property type="entry name" value="NAD(P)-binding Rossmann-like Domain"/>
    <property type="match status" value="1"/>
</dbReference>
<comment type="caution">
    <text evidence="2">The sequence shown here is derived from an EMBL/GenBank/DDBJ whole genome shotgun (WGS) entry which is preliminary data.</text>
</comment>
<dbReference type="InterPro" id="IPR052711">
    <property type="entry name" value="Zinc_ADH-like"/>
</dbReference>
<dbReference type="SUPFAM" id="SSF51735">
    <property type="entry name" value="NAD(P)-binding Rossmann-fold domains"/>
    <property type="match status" value="1"/>
</dbReference>
<dbReference type="EMBL" id="VXPY01000098">
    <property type="protein sequence ID" value="MYD91491.1"/>
    <property type="molecule type" value="Genomic_DNA"/>
</dbReference>
<dbReference type="Pfam" id="PF00107">
    <property type="entry name" value="ADH_zinc_N"/>
    <property type="match status" value="1"/>
</dbReference>
<proteinExistence type="predicted"/>
<name>A0A6B1DVX0_9CHLR</name>
<dbReference type="InterPro" id="IPR036291">
    <property type="entry name" value="NAD(P)-bd_dom_sf"/>
</dbReference>
<dbReference type="PANTHER" id="PTHR45033">
    <property type="match status" value="1"/>
</dbReference>
<gene>
    <name evidence="2" type="ORF">F4Y08_14360</name>
</gene>